<evidence type="ECO:0000313" key="1">
    <source>
        <dbReference type="EMBL" id="KAJ4322229.1"/>
    </source>
</evidence>
<organism evidence="1 2">
    <name type="scientific">Fusarium piperis</name>
    <dbReference type="NCBI Taxonomy" id="1435070"/>
    <lineage>
        <taxon>Eukaryota</taxon>
        <taxon>Fungi</taxon>
        <taxon>Dikarya</taxon>
        <taxon>Ascomycota</taxon>
        <taxon>Pezizomycotina</taxon>
        <taxon>Sordariomycetes</taxon>
        <taxon>Hypocreomycetidae</taxon>
        <taxon>Hypocreales</taxon>
        <taxon>Nectriaceae</taxon>
        <taxon>Fusarium</taxon>
        <taxon>Fusarium solani species complex</taxon>
    </lineage>
</organism>
<dbReference type="EMBL" id="JAPEUR010000085">
    <property type="protein sequence ID" value="KAJ4322229.1"/>
    <property type="molecule type" value="Genomic_DNA"/>
</dbReference>
<protein>
    <submittedName>
        <fullName evidence="1">Uncharacterized protein</fullName>
    </submittedName>
</protein>
<keyword evidence="2" id="KW-1185">Reference proteome</keyword>
<comment type="caution">
    <text evidence="1">The sequence shown here is derived from an EMBL/GenBank/DDBJ whole genome shotgun (WGS) entry which is preliminary data.</text>
</comment>
<accession>A0A9W9BPF4</accession>
<dbReference type="Proteomes" id="UP001140502">
    <property type="component" value="Unassembled WGS sequence"/>
</dbReference>
<reference evidence="1" key="1">
    <citation type="submission" date="2022-10" db="EMBL/GenBank/DDBJ databases">
        <title>Tapping the CABI collections for fungal endophytes: first genome assemblies for Collariella, Neodidymelliopsis, Ascochyta clinopodiicola, Didymella pomorum, Didymosphaeria variabile, Neocosmospora piperis and Neocucurbitaria cava.</title>
        <authorList>
            <person name="Hill R."/>
        </authorList>
    </citation>
    <scope>NUCLEOTIDE SEQUENCE</scope>
    <source>
        <strain evidence="1">IMI 366586</strain>
    </source>
</reference>
<gene>
    <name evidence="1" type="ORF">N0V84_004943</name>
</gene>
<evidence type="ECO:0000313" key="2">
    <source>
        <dbReference type="Proteomes" id="UP001140502"/>
    </source>
</evidence>
<dbReference type="OrthoDB" id="194358at2759"/>
<proteinExistence type="predicted"/>
<sequence length="109" mass="12437">MLLHQDHSEICKFGTKLGAYFTASSALNQVFSEVTGKLEPEQGEERRGIAGIGVRNSTKLEDALATVCHSIGFDMIENPNLNWERWRRAETHDRIQIFVDWLGKDFNKD</sequence>
<name>A0A9W9BPF4_9HYPO</name>
<dbReference type="AlphaFoldDB" id="A0A9W9BPF4"/>